<sequence length="849" mass="94019">MTGTAYTLEVRPALPPELAGMDDLAGNLLYSWDRRVRRLFYQIDPQLWERCSHNPKLFLRRVDQVRLQAYARDSDFLKDYREVLGRANAYNEPHPPAPGLDPGVAREHVAYFCMEYGLHESLHLYSGGLGILAGDFCKAASDAGVPFTAVGLMYRSGYFTQTIGRDGRQQTHFHPTDPCDLPVTPARDADGWQVRVTVPVGEREVQACVWQAVIGRVRLLLLDTDVEGNSPDDRAITYQLYGGDRDTRIAQELVLGVGGVRALRALGVHPTIWHLNEGHPALMILELCREAVASGLDFASALELTAASVVFTTHTPVAAGHDRFPRPMAAHYLAPIAAGLGVDVEQVLALGALAPDGGEFDITTLALRGSRHRNGVSRVHRDVAARMFAHVWPQLDAEDLPLVHVTNGVHVPTFLAREWSDLFDEQQPDWRSKLRDADYWKRTIDAIPSHRFWGLRQSLKCDMLEYVACVLERQYRRASYSRARIDLMRRVLSADYSTALVIGFARRITAYKRPLLIFRDLQRLGRLLTDPERPVVLICAGKAHPQDGEGQAIIHTINALAGEPPLLGSVFFVEGYDIALARRLVSGVDVWLNTPSFPQEACGTSGQKAAINGALNLSVLDGWWAEGYDGGNGWAVTPRADDAAPEQRDTLEAEELLDLLEHEIVPLYHRRNAAGLPEGWVARAKAAMRSTLPRFNTDRMLADYLERLYLPGSRHRRLLEADGGEAAAALAAWRARIRRHWGKAALRWAAPPPDHAAAGMPVTLRVVADLGELGARDVVVECVIGRDDAPSGQAPLSYAFAPEPAAGDEQPYALEFTPPLGGLLRYRIRMYPTHPALAHPLETGCMLWL</sequence>
<evidence type="ECO:0000256" key="1">
    <source>
        <dbReference type="ARBA" id="ARBA00001275"/>
    </source>
</evidence>
<dbReference type="PANTHER" id="PTHR42655:SF1">
    <property type="entry name" value="GLYCOGEN PHOSPHORYLASE"/>
    <property type="match status" value="1"/>
</dbReference>
<dbReference type="Pfam" id="PF00343">
    <property type="entry name" value="Phosphorylase"/>
    <property type="match status" value="1"/>
</dbReference>
<proteinExistence type="inferred from homology"/>
<accession>A0A0K8QPU9</accession>
<dbReference type="EMBL" id="DF970239">
    <property type="protein sequence ID" value="GAP66929.1"/>
    <property type="molecule type" value="Genomic_DNA"/>
</dbReference>
<dbReference type="InterPro" id="IPR011834">
    <property type="entry name" value="Agluc_phsphrylas"/>
</dbReference>
<reference evidence="6" key="1">
    <citation type="submission" date="2015-08" db="EMBL/GenBank/DDBJ databases">
        <title>Complete DNA Sequence of Pseudomonas syringae pv. actinidiae, the Causal Agent of Kiwifruit Canker Disease.</title>
        <authorList>
            <person name="Rikkerink E.H.A."/>
            <person name="Fineran P.C."/>
        </authorList>
    </citation>
    <scope>NUCLEOTIDE SEQUENCE</scope>
    <source>
        <strain evidence="6">SkMP5</strain>
    </source>
</reference>
<dbReference type="Pfam" id="PF11897">
    <property type="entry name" value="DUF3417"/>
    <property type="match status" value="1"/>
</dbReference>
<dbReference type="GO" id="GO:0005975">
    <property type="term" value="P:carbohydrate metabolic process"/>
    <property type="evidence" value="ECO:0007669"/>
    <property type="project" value="InterPro"/>
</dbReference>
<keyword evidence="4" id="KW-0663">Pyridoxal phosphate</keyword>
<evidence type="ECO:0000259" key="5">
    <source>
        <dbReference type="Pfam" id="PF11897"/>
    </source>
</evidence>
<name>A0A0K8QPU9_9GAMM</name>
<dbReference type="PANTHER" id="PTHR42655">
    <property type="entry name" value="GLYCOGEN PHOSPHORYLASE"/>
    <property type="match status" value="1"/>
</dbReference>
<evidence type="ECO:0000256" key="2">
    <source>
        <dbReference type="ARBA" id="ARBA00006047"/>
    </source>
</evidence>
<evidence type="ECO:0000256" key="3">
    <source>
        <dbReference type="ARBA" id="ARBA00022533"/>
    </source>
</evidence>
<dbReference type="InterPro" id="IPR052182">
    <property type="entry name" value="Glycogen/Maltodextrin_Phosph"/>
</dbReference>
<feature type="modified residue" description="N6-(pyridoxal phosphate)lysine" evidence="4">
    <location>
        <position position="608"/>
    </location>
</feature>
<organism evidence="6">
    <name type="scientific">Mizugakiibacter sediminis</name>
    <dbReference type="NCBI Taxonomy" id="1475481"/>
    <lineage>
        <taxon>Bacteria</taxon>
        <taxon>Pseudomonadati</taxon>
        <taxon>Pseudomonadota</taxon>
        <taxon>Gammaproteobacteria</taxon>
        <taxon>Lysobacterales</taxon>
        <taxon>Rhodanobacteraceae</taxon>
        <taxon>Mizugakiibacter</taxon>
    </lineage>
</organism>
<comment type="catalytic activity">
    <reaction evidence="1">
        <text>[(1-&gt;4)-alpha-D-glucosyl](n) + phosphate = [(1-&gt;4)-alpha-D-glucosyl](n-1) + alpha-D-glucose 1-phosphate</text>
        <dbReference type="Rhea" id="RHEA:41732"/>
        <dbReference type="Rhea" id="RHEA-COMP:9584"/>
        <dbReference type="Rhea" id="RHEA-COMP:9586"/>
        <dbReference type="ChEBI" id="CHEBI:15444"/>
        <dbReference type="ChEBI" id="CHEBI:43474"/>
        <dbReference type="ChEBI" id="CHEBI:58601"/>
        <dbReference type="EC" id="2.4.1.1"/>
    </reaction>
</comment>
<dbReference type="SUPFAM" id="SSF53756">
    <property type="entry name" value="UDP-Glycosyltransferase/glycogen phosphorylase"/>
    <property type="match status" value="1"/>
</dbReference>
<dbReference type="Gene3D" id="3.40.50.2000">
    <property type="entry name" value="Glycogen Phosphorylase B"/>
    <property type="match status" value="3"/>
</dbReference>
<protein>
    <submittedName>
        <fullName evidence="6">Alpha-glucan phosphorylase</fullName>
    </submittedName>
</protein>
<evidence type="ECO:0000256" key="4">
    <source>
        <dbReference type="PIRSR" id="PIRSR000460-1"/>
    </source>
</evidence>
<dbReference type="NCBIfam" id="TIGR02094">
    <property type="entry name" value="more_P_ylases"/>
    <property type="match status" value="1"/>
</dbReference>
<dbReference type="OrthoDB" id="7229284at2"/>
<comment type="similarity">
    <text evidence="2">Belongs to the glycogen phosphorylase family.</text>
</comment>
<dbReference type="InterPro" id="IPR000811">
    <property type="entry name" value="Glyco_trans_35"/>
</dbReference>
<dbReference type="AlphaFoldDB" id="A0A0K8QPU9"/>
<dbReference type="GO" id="GO:0008184">
    <property type="term" value="F:glycogen phosphorylase activity"/>
    <property type="evidence" value="ECO:0007669"/>
    <property type="project" value="InterPro"/>
</dbReference>
<evidence type="ECO:0000313" key="7">
    <source>
        <dbReference type="Proteomes" id="UP000253740"/>
    </source>
</evidence>
<keyword evidence="7" id="KW-1185">Reference proteome</keyword>
<dbReference type="Proteomes" id="UP000253740">
    <property type="component" value="Unassembled WGS sequence"/>
</dbReference>
<dbReference type="PIRSF" id="PIRSF000460">
    <property type="entry name" value="Pprylas_GlgP"/>
    <property type="match status" value="1"/>
</dbReference>
<feature type="domain" description="DUF3417" evidence="5">
    <location>
        <begin position="14"/>
        <end position="122"/>
    </location>
</feature>
<keyword evidence="3" id="KW-0021">Allosteric enzyme</keyword>
<dbReference type="STRING" id="1475481.GCA_000953855_02291"/>
<gene>
    <name evidence="6" type="ORF">MBSD_n2245</name>
</gene>
<dbReference type="GO" id="GO:0030170">
    <property type="term" value="F:pyridoxal phosphate binding"/>
    <property type="evidence" value="ECO:0007669"/>
    <property type="project" value="InterPro"/>
</dbReference>
<evidence type="ECO:0000313" key="6">
    <source>
        <dbReference type="EMBL" id="GAP66929.1"/>
    </source>
</evidence>
<dbReference type="InterPro" id="IPR024517">
    <property type="entry name" value="Glycogen_phosphorylase_DUF3417"/>
</dbReference>
<dbReference type="RefSeq" id="WP_062537494.1">
    <property type="nucleotide sequence ID" value="NZ_DF970239.1"/>
</dbReference>